<reference evidence="5 6" key="1">
    <citation type="journal article" date="2019" name="Nat. Ecol. Evol.">
        <title>Megaphylogeny resolves global patterns of mushroom evolution.</title>
        <authorList>
            <person name="Varga T."/>
            <person name="Krizsan K."/>
            <person name="Foldi C."/>
            <person name="Dima B."/>
            <person name="Sanchez-Garcia M."/>
            <person name="Sanchez-Ramirez S."/>
            <person name="Szollosi G.J."/>
            <person name="Szarkandi J.G."/>
            <person name="Papp V."/>
            <person name="Albert L."/>
            <person name="Andreopoulos W."/>
            <person name="Angelini C."/>
            <person name="Antonin V."/>
            <person name="Barry K.W."/>
            <person name="Bougher N.L."/>
            <person name="Buchanan P."/>
            <person name="Buyck B."/>
            <person name="Bense V."/>
            <person name="Catcheside P."/>
            <person name="Chovatia M."/>
            <person name="Cooper J."/>
            <person name="Damon W."/>
            <person name="Desjardin D."/>
            <person name="Finy P."/>
            <person name="Geml J."/>
            <person name="Haridas S."/>
            <person name="Hughes K."/>
            <person name="Justo A."/>
            <person name="Karasinski D."/>
            <person name="Kautmanova I."/>
            <person name="Kiss B."/>
            <person name="Kocsube S."/>
            <person name="Kotiranta H."/>
            <person name="LaButti K.M."/>
            <person name="Lechner B.E."/>
            <person name="Liimatainen K."/>
            <person name="Lipzen A."/>
            <person name="Lukacs Z."/>
            <person name="Mihaltcheva S."/>
            <person name="Morgado L.N."/>
            <person name="Niskanen T."/>
            <person name="Noordeloos M.E."/>
            <person name="Ohm R.A."/>
            <person name="Ortiz-Santana B."/>
            <person name="Ovrebo C."/>
            <person name="Racz N."/>
            <person name="Riley R."/>
            <person name="Savchenko A."/>
            <person name="Shiryaev A."/>
            <person name="Soop K."/>
            <person name="Spirin V."/>
            <person name="Szebenyi C."/>
            <person name="Tomsovsky M."/>
            <person name="Tulloss R.E."/>
            <person name="Uehling J."/>
            <person name="Grigoriev I.V."/>
            <person name="Vagvolgyi C."/>
            <person name="Papp T."/>
            <person name="Martin F.M."/>
            <person name="Miettinen O."/>
            <person name="Hibbett D.S."/>
            <person name="Nagy L.G."/>
        </authorList>
    </citation>
    <scope>NUCLEOTIDE SEQUENCE [LARGE SCALE GENOMIC DNA]</scope>
    <source>
        <strain evidence="5 6">FP101781</strain>
    </source>
</reference>
<dbReference type="InterPro" id="IPR010233">
    <property type="entry name" value="UbiG_MeTrfase"/>
</dbReference>
<dbReference type="Pfam" id="PF13489">
    <property type="entry name" value="Methyltransf_23"/>
    <property type="match status" value="1"/>
</dbReference>
<keyword evidence="5" id="KW-0830">Ubiquinone</keyword>
<dbReference type="HAMAP" id="MF_00472">
    <property type="entry name" value="UbiG"/>
    <property type="match status" value="1"/>
</dbReference>
<organism evidence="5 6">
    <name type="scientific">Coprinellus micaceus</name>
    <name type="common">Glistening ink-cap mushroom</name>
    <name type="synonym">Coprinus micaceus</name>
    <dbReference type="NCBI Taxonomy" id="71717"/>
    <lineage>
        <taxon>Eukaryota</taxon>
        <taxon>Fungi</taxon>
        <taxon>Dikarya</taxon>
        <taxon>Basidiomycota</taxon>
        <taxon>Agaricomycotina</taxon>
        <taxon>Agaricomycetes</taxon>
        <taxon>Agaricomycetidae</taxon>
        <taxon>Agaricales</taxon>
        <taxon>Agaricineae</taxon>
        <taxon>Psathyrellaceae</taxon>
        <taxon>Coprinellus</taxon>
    </lineage>
</organism>
<dbReference type="Gene3D" id="3.40.50.150">
    <property type="entry name" value="Vaccinia Virus protein VP39"/>
    <property type="match status" value="1"/>
</dbReference>
<dbReference type="PANTHER" id="PTHR43464:SF19">
    <property type="entry name" value="UBIQUINONE BIOSYNTHESIS O-METHYLTRANSFERASE, MITOCHONDRIAL"/>
    <property type="match status" value="1"/>
</dbReference>
<keyword evidence="6" id="KW-1185">Reference proteome</keyword>
<keyword evidence="2 5" id="KW-0808">Transferase</keyword>
<dbReference type="PANTHER" id="PTHR43464">
    <property type="entry name" value="METHYLTRANSFERASE"/>
    <property type="match status" value="1"/>
</dbReference>
<dbReference type="GO" id="GO:0010420">
    <property type="term" value="F:polyprenyldihydroxybenzoate methyltransferase activity"/>
    <property type="evidence" value="ECO:0007669"/>
    <property type="project" value="InterPro"/>
</dbReference>
<evidence type="ECO:0000313" key="6">
    <source>
        <dbReference type="Proteomes" id="UP000298030"/>
    </source>
</evidence>
<evidence type="ECO:0000313" key="5">
    <source>
        <dbReference type="EMBL" id="TEB36593.1"/>
    </source>
</evidence>
<dbReference type="NCBIfam" id="TIGR01983">
    <property type="entry name" value="UbiG"/>
    <property type="match status" value="2"/>
</dbReference>
<dbReference type="Proteomes" id="UP000298030">
    <property type="component" value="Unassembled WGS sequence"/>
</dbReference>
<comment type="caution">
    <text evidence="5">The sequence shown here is derived from an EMBL/GenBank/DDBJ whole genome shotgun (WGS) entry which is preliminary data.</text>
</comment>
<protein>
    <submittedName>
        <fullName evidence="5">Ubiquinone biosynthesis O-methyltransferase</fullName>
    </submittedName>
</protein>
<keyword evidence="3" id="KW-0831">Ubiquinone biosynthesis</keyword>
<evidence type="ECO:0000256" key="2">
    <source>
        <dbReference type="ARBA" id="ARBA00022679"/>
    </source>
</evidence>
<evidence type="ECO:0000256" key="4">
    <source>
        <dbReference type="ARBA" id="ARBA00022691"/>
    </source>
</evidence>
<dbReference type="EMBL" id="QPFP01000005">
    <property type="protein sequence ID" value="TEB36593.1"/>
    <property type="molecule type" value="Genomic_DNA"/>
</dbReference>
<evidence type="ECO:0000256" key="3">
    <source>
        <dbReference type="ARBA" id="ARBA00022688"/>
    </source>
</evidence>
<evidence type="ECO:0000256" key="1">
    <source>
        <dbReference type="ARBA" id="ARBA00022603"/>
    </source>
</evidence>
<dbReference type="OrthoDB" id="3265906at2759"/>
<dbReference type="GO" id="GO:0032259">
    <property type="term" value="P:methylation"/>
    <property type="evidence" value="ECO:0007669"/>
    <property type="project" value="UniProtKB-KW"/>
</dbReference>
<accession>A0A4Y7TQY0</accession>
<keyword evidence="4" id="KW-0949">S-adenosyl-L-methionine</keyword>
<proteinExistence type="inferred from homology"/>
<feature type="non-terminal residue" evidence="5">
    <location>
        <position position="329"/>
    </location>
</feature>
<dbReference type="SUPFAM" id="SSF53335">
    <property type="entry name" value="S-adenosyl-L-methionine-dependent methyltransferases"/>
    <property type="match status" value="1"/>
</dbReference>
<sequence>MYSTSRRALTRFSAQLRQRRAIRTSATSATVNDAEISHFSRLSSEWWDEGGEFSFLHRMNPVRVKFIQDKLVEVARDEAADGGESIQEGSVLRGLNVLDVGCGGGLLSESLARLGAKTVGIDASGSNIAIASLHASADPSFRLTSSSLPSASQPSTTAQNSLTYLHTTTDALLSPEPLPDSPLPPSIPRQFDVVTALEVLEHVSNPSHFLDTCASLVKPGGHLFISTMARTPLAYGLTILFAEHISGKVTKGTHTWSKYVNPEELVDFFKTYPTTETSPGRRWIEPSANSYIPRHQAEVKGLIYNPLKGAWHLGPRNSIAAAQCNYIFW</sequence>
<dbReference type="GO" id="GO:0005739">
    <property type="term" value="C:mitochondrion"/>
    <property type="evidence" value="ECO:0007669"/>
    <property type="project" value="TreeGrafter"/>
</dbReference>
<name>A0A4Y7TQY0_COPMI</name>
<dbReference type="STRING" id="71717.A0A4Y7TQY0"/>
<dbReference type="GO" id="GO:0061542">
    <property type="term" value="F:3-demethylubiquinol 3-O-methyltransferase activity"/>
    <property type="evidence" value="ECO:0007669"/>
    <property type="project" value="InterPro"/>
</dbReference>
<dbReference type="InterPro" id="IPR029063">
    <property type="entry name" value="SAM-dependent_MTases_sf"/>
</dbReference>
<gene>
    <name evidence="5" type="ORF">FA13DRAFT_1726957</name>
</gene>
<dbReference type="CDD" id="cd02440">
    <property type="entry name" value="AdoMet_MTases"/>
    <property type="match status" value="1"/>
</dbReference>
<keyword evidence="1 5" id="KW-0489">Methyltransferase</keyword>
<dbReference type="AlphaFoldDB" id="A0A4Y7TQY0"/>